<protein>
    <submittedName>
        <fullName evidence="2">Uncharacterized protein</fullName>
    </submittedName>
</protein>
<feature type="signal peptide" evidence="1">
    <location>
        <begin position="1"/>
        <end position="17"/>
    </location>
</feature>
<dbReference type="Proteomes" id="UP001199106">
    <property type="component" value="Unassembled WGS sequence"/>
</dbReference>
<evidence type="ECO:0000313" key="2">
    <source>
        <dbReference type="EMBL" id="KAG9185272.1"/>
    </source>
</evidence>
<gene>
    <name evidence="2" type="ORF">G6011_07816</name>
</gene>
<dbReference type="EMBL" id="JAANER010000011">
    <property type="protein sequence ID" value="KAG9185272.1"/>
    <property type="molecule type" value="Genomic_DNA"/>
</dbReference>
<evidence type="ECO:0000313" key="3">
    <source>
        <dbReference type="Proteomes" id="UP001199106"/>
    </source>
</evidence>
<proteinExistence type="predicted"/>
<dbReference type="AlphaFoldDB" id="A0AAD4F849"/>
<name>A0AAD4F849_9PLEO</name>
<keyword evidence="3" id="KW-1185">Reference proteome</keyword>
<comment type="caution">
    <text evidence="2">The sequence shown here is derived from an EMBL/GenBank/DDBJ whole genome shotgun (WGS) entry which is preliminary data.</text>
</comment>
<feature type="chain" id="PRO_5042123641" evidence="1">
    <location>
        <begin position="18"/>
        <end position="551"/>
    </location>
</feature>
<evidence type="ECO:0000256" key="1">
    <source>
        <dbReference type="SAM" id="SignalP"/>
    </source>
</evidence>
<accession>A0AAD4F849</accession>
<organism evidence="2 3">
    <name type="scientific">Alternaria panax</name>
    <dbReference type="NCBI Taxonomy" id="48097"/>
    <lineage>
        <taxon>Eukaryota</taxon>
        <taxon>Fungi</taxon>
        <taxon>Dikarya</taxon>
        <taxon>Ascomycota</taxon>
        <taxon>Pezizomycotina</taxon>
        <taxon>Dothideomycetes</taxon>
        <taxon>Pleosporomycetidae</taxon>
        <taxon>Pleosporales</taxon>
        <taxon>Pleosporineae</taxon>
        <taxon>Pleosporaceae</taxon>
        <taxon>Alternaria</taxon>
        <taxon>Alternaria sect. Panax</taxon>
    </lineage>
</organism>
<sequence>MKLFGLALAGLVALVTASPVETTVTAVLKYKNDGIHTYACDSDSNVVSCVPSGTCSFVDYCSIKCFTDREGAGCDGTKTTAAVIEASEKRDVDPEVEPEDKKTYECSNDHTGVLVCQYGFCQTDHYCKKGTKCRDNCSCCRNMDLLERDIDDLDTPKISQPESDVDDVQALPVFESDILASRANNSPRGGPCTPGTYMCTKKSATQDQAWIVVCGWDGKYVYSSGCGDMDCISDGVVAHCWNPGEEWKSYATLASRAEKPPQDGPCAPGTYTCVLNPSTGTAWIVVCGWNQKLQYSSDCGEQKCLAGENGVAHCWNNGPEWNTKSVSVSRRDVPDQVPSNLAGSASCRPGYFACDWRNSTQTSWIITCDQSGNWVWSSDCGRGMECDYANSAAHCVPQKSTLGARDDPLDVPADLAPMQTCRPGGFGCAWSNTIRTEWTIVCDQSGNHWQWSSNCGKDMKCISGGGVAHCVAQNALFEAWQADQGLDLVVRQDPTTCTHPGEVACNDHIVVRCDNGHWTEIKNCGLNVCAIDQNREFHCIPPMAITASAKA</sequence>
<reference evidence="2" key="1">
    <citation type="submission" date="2021-07" db="EMBL/GenBank/DDBJ databases">
        <title>Genome Resource of American Ginseng Black Spot Pathogen Alternaria panax.</title>
        <authorList>
            <person name="Qiu C."/>
            <person name="Wang W."/>
            <person name="Liu Z."/>
        </authorList>
    </citation>
    <scope>NUCLEOTIDE SEQUENCE</scope>
    <source>
        <strain evidence="2">BNCC115425</strain>
    </source>
</reference>
<keyword evidence="1" id="KW-0732">Signal</keyword>